<keyword evidence="4" id="KW-1185">Reference proteome</keyword>
<feature type="transmembrane region" description="Helical" evidence="1">
    <location>
        <begin position="6"/>
        <end position="25"/>
    </location>
</feature>
<evidence type="ECO:0000313" key="3">
    <source>
        <dbReference type="EMBL" id="KAA1110002.1"/>
    </source>
</evidence>
<dbReference type="EMBL" id="VDEP01000473">
    <property type="protein sequence ID" value="KAA1074236.1"/>
    <property type="molecule type" value="Genomic_DNA"/>
</dbReference>
<evidence type="ECO:0000313" key="2">
    <source>
        <dbReference type="EMBL" id="KAA1074236.1"/>
    </source>
</evidence>
<dbReference type="Proteomes" id="UP000325313">
    <property type="component" value="Unassembled WGS sequence"/>
</dbReference>
<dbReference type="OrthoDB" id="2496739at2759"/>
<keyword evidence="1" id="KW-1133">Transmembrane helix</keyword>
<proteinExistence type="predicted"/>
<accession>A0A5B0QA78</accession>
<comment type="caution">
    <text evidence="3">The sequence shown here is derived from an EMBL/GenBank/DDBJ whole genome shotgun (WGS) entry which is preliminary data.</text>
</comment>
<gene>
    <name evidence="3" type="ORF">PGT21_006180</name>
    <name evidence="2" type="ORF">PGTUg99_031521</name>
</gene>
<reference evidence="4 5" key="1">
    <citation type="submission" date="2019-05" db="EMBL/GenBank/DDBJ databases">
        <title>Emergence of the Ug99 lineage of the wheat stem rust pathogen through somatic hybridization.</title>
        <authorList>
            <person name="Li F."/>
            <person name="Upadhyaya N.M."/>
            <person name="Sperschneider J."/>
            <person name="Matny O."/>
            <person name="Nguyen-Phuc H."/>
            <person name="Mago R."/>
            <person name="Raley C."/>
            <person name="Miller M.E."/>
            <person name="Silverstein K.A.T."/>
            <person name="Henningsen E."/>
            <person name="Hirsch C.D."/>
            <person name="Visser B."/>
            <person name="Pretorius Z.A."/>
            <person name="Steffenson B.J."/>
            <person name="Schwessinger B."/>
            <person name="Dodds P.N."/>
            <person name="Figueroa M."/>
        </authorList>
    </citation>
    <scope>NUCLEOTIDE SEQUENCE [LARGE SCALE GENOMIC DNA]</scope>
    <source>
        <strain evidence="3">21-0</strain>
        <strain evidence="2 5">Ug99</strain>
    </source>
</reference>
<sequence length="59" mass="6087">MPPISVATAQATGMFVGVIVNYFVLEGLLSSQREALLLPNGDGIYSGTIVQNYGASAIA</sequence>
<organism evidence="3 4">
    <name type="scientific">Puccinia graminis f. sp. tritici</name>
    <dbReference type="NCBI Taxonomy" id="56615"/>
    <lineage>
        <taxon>Eukaryota</taxon>
        <taxon>Fungi</taxon>
        <taxon>Dikarya</taxon>
        <taxon>Basidiomycota</taxon>
        <taxon>Pucciniomycotina</taxon>
        <taxon>Pucciniomycetes</taxon>
        <taxon>Pucciniales</taxon>
        <taxon>Pucciniaceae</taxon>
        <taxon>Puccinia</taxon>
    </lineage>
</organism>
<name>A0A5B0QA78_PUCGR</name>
<dbReference type="Proteomes" id="UP000324748">
    <property type="component" value="Unassembled WGS sequence"/>
</dbReference>
<keyword evidence="1" id="KW-0472">Membrane</keyword>
<dbReference type="EMBL" id="VSWC01000027">
    <property type="protein sequence ID" value="KAA1110002.1"/>
    <property type="molecule type" value="Genomic_DNA"/>
</dbReference>
<evidence type="ECO:0000313" key="5">
    <source>
        <dbReference type="Proteomes" id="UP000325313"/>
    </source>
</evidence>
<evidence type="ECO:0000313" key="4">
    <source>
        <dbReference type="Proteomes" id="UP000324748"/>
    </source>
</evidence>
<dbReference type="AlphaFoldDB" id="A0A5B0QA78"/>
<protein>
    <submittedName>
        <fullName evidence="3">Uncharacterized protein</fullName>
    </submittedName>
</protein>
<keyword evidence="1" id="KW-0812">Transmembrane</keyword>
<evidence type="ECO:0000256" key="1">
    <source>
        <dbReference type="SAM" id="Phobius"/>
    </source>
</evidence>